<dbReference type="Proteomes" id="UP000609726">
    <property type="component" value="Unassembled WGS sequence"/>
</dbReference>
<feature type="transmembrane region" description="Helical" evidence="1">
    <location>
        <begin position="38"/>
        <end position="62"/>
    </location>
</feature>
<feature type="transmembrane region" description="Helical" evidence="1">
    <location>
        <begin position="6"/>
        <end position="26"/>
    </location>
</feature>
<keyword evidence="1" id="KW-1133">Transmembrane helix</keyword>
<gene>
    <name evidence="2" type="ORF">F2P45_12630</name>
</gene>
<keyword evidence="3" id="KW-1185">Reference proteome</keyword>
<evidence type="ECO:0000313" key="3">
    <source>
        <dbReference type="Proteomes" id="UP000609726"/>
    </source>
</evidence>
<evidence type="ECO:0000256" key="1">
    <source>
        <dbReference type="SAM" id="Phobius"/>
    </source>
</evidence>
<keyword evidence="1" id="KW-0472">Membrane</keyword>
<proteinExistence type="predicted"/>
<reference evidence="2 3" key="1">
    <citation type="submission" date="2019-10" db="EMBL/GenBank/DDBJ databases">
        <title>Taxonomy of Antarctic Massilia spp.: description of Massilia rubra sp. nov., Massilia aquatica sp. nov., Massilia mucilaginosa sp. nov., Massilia frigida sp. nov. isolated from streams, lakes and regoliths.</title>
        <authorList>
            <person name="Holochova P."/>
            <person name="Sedlacek I."/>
            <person name="Kralova S."/>
            <person name="Maslanova I."/>
            <person name="Busse H.-J."/>
            <person name="Stankova E."/>
            <person name="Vrbovska V."/>
            <person name="Kovarovic V."/>
            <person name="Bartak M."/>
            <person name="Svec P."/>
            <person name="Pantucek R."/>
        </authorList>
    </citation>
    <scope>NUCLEOTIDE SEQUENCE [LARGE SCALE GENOMIC DNA]</scope>
    <source>
        <strain evidence="2 3">CCM 8733</strain>
    </source>
</reference>
<protein>
    <recommendedName>
        <fullName evidence="4">Transmembrane protein</fullName>
    </recommendedName>
</protein>
<evidence type="ECO:0008006" key="4">
    <source>
        <dbReference type="Google" id="ProtNLM"/>
    </source>
</evidence>
<evidence type="ECO:0000313" key="2">
    <source>
        <dbReference type="EMBL" id="NHZ89851.1"/>
    </source>
</evidence>
<organism evidence="2 3">
    <name type="scientific">Massilia mucilaginosa</name>
    <dbReference type="NCBI Taxonomy" id="2609282"/>
    <lineage>
        <taxon>Bacteria</taxon>
        <taxon>Pseudomonadati</taxon>
        <taxon>Pseudomonadota</taxon>
        <taxon>Betaproteobacteria</taxon>
        <taxon>Burkholderiales</taxon>
        <taxon>Oxalobacteraceae</taxon>
        <taxon>Telluria group</taxon>
        <taxon>Massilia</taxon>
    </lineage>
</organism>
<dbReference type="EMBL" id="WHJH01000012">
    <property type="protein sequence ID" value="NHZ89851.1"/>
    <property type="molecule type" value="Genomic_DNA"/>
</dbReference>
<sequence>MLIHASRLALIGIAIALLTFLAFMLIGSDTLGLRCGTFGLDCLGYAATTLVIGCGIGMYFAMASFDEPDTQPGLKWVSLALNGVPMLLGAAFWVMILG</sequence>
<keyword evidence="1" id="KW-0812">Transmembrane</keyword>
<dbReference type="RefSeq" id="WP_166875084.1">
    <property type="nucleotide sequence ID" value="NZ_WHJH01000012.1"/>
</dbReference>
<accession>A0ABX0NSS3</accession>
<comment type="caution">
    <text evidence="2">The sequence shown here is derived from an EMBL/GenBank/DDBJ whole genome shotgun (WGS) entry which is preliminary data.</text>
</comment>
<name>A0ABX0NSS3_9BURK</name>
<feature type="transmembrane region" description="Helical" evidence="1">
    <location>
        <begin position="74"/>
        <end position="97"/>
    </location>
</feature>